<evidence type="ECO:0000256" key="3">
    <source>
        <dbReference type="ARBA" id="ARBA00023054"/>
    </source>
</evidence>
<feature type="domain" description="Flagellar hook-associated protein 2 C-terminal" evidence="7">
    <location>
        <begin position="230"/>
        <end position="489"/>
    </location>
</feature>
<keyword evidence="9" id="KW-1185">Reference proteome</keyword>
<keyword evidence="8" id="KW-0282">Flagellum</keyword>
<comment type="subunit">
    <text evidence="2 5">Homopentamer.</text>
</comment>
<dbReference type="Pfam" id="PF02465">
    <property type="entry name" value="FliD_N"/>
    <property type="match status" value="1"/>
</dbReference>
<evidence type="ECO:0000256" key="2">
    <source>
        <dbReference type="ARBA" id="ARBA00011255"/>
    </source>
</evidence>
<keyword evidence="3" id="KW-0175">Coiled coil</keyword>
<feature type="domain" description="Flagellar hook-associated protein 2 N-terminal" evidence="6">
    <location>
        <begin position="8"/>
        <end position="107"/>
    </location>
</feature>
<evidence type="ECO:0000259" key="7">
    <source>
        <dbReference type="Pfam" id="PF07195"/>
    </source>
</evidence>
<evidence type="ECO:0000313" key="8">
    <source>
        <dbReference type="EMBL" id="MFC0272201.1"/>
    </source>
</evidence>
<keyword evidence="8" id="KW-0969">Cilium</keyword>
<evidence type="ECO:0000256" key="1">
    <source>
        <dbReference type="ARBA" id="ARBA00009764"/>
    </source>
</evidence>
<dbReference type="PANTHER" id="PTHR30288:SF0">
    <property type="entry name" value="FLAGELLAR HOOK-ASSOCIATED PROTEIN 2"/>
    <property type="match status" value="1"/>
</dbReference>
<dbReference type="InterPro" id="IPR010810">
    <property type="entry name" value="Flagellin_hook_IN_motif"/>
</dbReference>
<evidence type="ECO:0000256" key="4">
    <source>
        <dbReference type="ARBA" id="ARBA00023143"/>
    </source>
</evidence>
<proteinExistence type="inferred from homology"/>
<keyword evidence="4 5" id="KW-0975">Bacterial flagellum</keyword>
<dbReference type="RefSeq" id="WP_378934285.1">
    <property type="nucleotide sequence ID" value="NZ_JBHLVO010000009.1"/>
</dbReference>
<evidence type="ECO:0000313" key="9">
    <source>
        <dbReference type="Proteomes" id="UP001589854"/>
    </source>
</evidence>
<keyword evidence="5" id="KW-0964">Secreted</keyword>
<reference evidence="8 9" key="1">
    <citation type="submission" date="2024-09" db="EMBL/GenBank/DDBJ databases">
        <authorList>
            <person name="Sun Q."/>
            <person name="Mori K."/>
        </authorList>
    </citation>
    <scope>NUCLEOTIDE SEQUENCE [LARGE SCALE GENOMIC DNA]</scope>
    <source>
        <strain evidence="8 9">CCM 7228</strain>
    </source>
</reference>
<gene>
    <name evidence="8" type="ORF">ACFFIX_12220</name>
</gene>
<comment type="caution">
    <text evidence="8">The sequence shown here is derived from an EMBL/GenBank/DDBJ whole genome shotgun (WGS) entry which is preliminary data.</text>
</comment>
<comment type="similarity">
    <text evidence="1 5">Belongs to the FliD family.</text>
</comment>
<comment type="function">
    <text evidence="5">Required for morphogenesis and for the elongation of the flagellar filament by facilitating polymerization of the flagellin monomers at the tip of growing filament. Forms a capping structure, which prevents flagellin subunits (transported through the central channel of the flagellum) from leaking out without polymerization at the distal end.</text>
</comment>
<name>A0ABV6GEV4_9BACI</name>
<dbReference type="Pfam" id="PF07195">
    <property type="entry name" value="FliD_C"/>
    <property type="match status" value="1"/>
</dbReference>
<sequence>MRIGGLASGMDIDSLVSEMMKAERIPMDKMTKKKQTLEWQRDDYRGMNKILQELDDLMFLDKNGISREASFLKKSVTSSNESAVSAKAINAGSNITTNIEVDRLAKSASWKSAAVLPYTAGAAELSFTVKDPGATATRQVEISISATDTIDNVIAKLNTSSLGVTAMKEKIWDGAAYTDTIVFTSNATGTGGELTVNDSVTKSFLQEKLGFTDTNKWDGNKLLASTDGLDAVIKVNGFQMEKKSNIFTINGIEYTAKNVTTDPVTISSSTDVDGILDTIVKFVDKYNEVIGKINGEISETRYRDFQPLTDEEKEAMTEDQIEKWEEKAHSGLLKNDSVLSSGLNKMRSDFYSPVNGTDNLSGFTQLSAIGIKTSSNYLDKGKLILDEATLREKIQENPNALYELFNADGDNQETKGIARRIRGTIKGTIDSIEEKAGNTLTTNQSFTIGRNLDDVDNRIDAFQDRLLQLEDRYWRQFTEMEKAIQKANQQSAYITQQFSSGY</sequence>
<evidence type="ECO:0000259" key="6">
    <source>
        <dbReference type="Pfam" id="PF02465"/>
    </source>
</evidence>
<protein>
    <recommendedName>
        <fullName evidence="5">Flagellar hook-associated protein 2</fullName>
        <shortName evidence="5">HAP2</shortName>
    </recommendedName>
    <alternativeName>
        <fullName evidence="5">Flagellar cap protein</fullName>
    </alternativeName>
</protein>
<dbReference type="InterPro" id="IPR003481">
    <property type="entry name" value="FliD_N"/>
</dbReference>
<dbReference type="EMBL" id="JBHLVO010000009">
    <property type="protein sequence ID" value="MFC0272201.1"/>
    <property type="molecule type" value="Genomic_DNA"/>
</dbReference>
<dbReference type="NCBIfam" id="NF005833">
    <property type="entry name" value="PRK07737.1"/>
    <property type="match status" value="1"/>
</dbReference>
<accession>A0ABV6GEV4</accession>
<dbReference type="PANTHER" id="PTHR30288">
    <property type="entry name" value="FLAGELLAR CAP/ASSEMBLY PROTEIN FLID"/>
    <property type="match status" value="1"/>
</dbReference>
<keyword evidence="8" id="KW-0966">Cell projection</keyword>
<comment type="subcellular location">
    <subcellularLocation>
        <location evidence="5">Secreted</location>
    </subcellularLocation>
    <subcellularLocation>
        <location evidence="5">Bacterial flagellum</location>
    </subcellularLocation>
</comment>
<dbReference type="InterPro" id="IPR010809">
    <property type="entry name" value="FliD_C"/>
</dbReference>
<organism evidence="8 9">
    <name type="scientific">Metabacillus herbersteinensis</name>
    <dbReference type="NCBI Taxonomy" id="283816"/>
    <lineage>
        <taxon>Bacteria</taxon>
        <taxon>Bacillati</taxon>
        <taxon>Bacillota</taxon>
        <taxon>Bacilli</taxon>
        <taxon>Bacillales</taxon>
        <taxon>Bacillaceae</taxon>
        <taxon>Metabacillus</taxon>
    </lineage>
</organism>
<dbReference type="InterPro" id="IPR040026">
    <property type="entry name" value="FliD"/>
</dbReference>
<evidence type="ECO:0000256" key="5">
    <source>
        <dbReference type="RuleBase" id="RU362066"/>
    </source>
</evidence>
<dbReference type="Pfam" id="PF07196">
    <property type="entry name" value="Flagellin_IN"/>
    <property type="match status" value="1"/>
</dbReference>
<dbReference type="Proteomes" id="UP001589854">
    <property type="component" value="Unassembled WGS sequence"/>
</dbReference>